<name>A0ABU2BUC4_9ACTN</name>
<proteinExistence type="predicted"/>
<protein>
    <recommendedName>
        <fullName evidence="3">Histidine kinase</fullName>
    </recommendedName>
</protein>
<dbReference type="EMBL" id="JAVDYG010000001">
    <property type="protein sequence ID" value="MDR7361881.1"/>
    <property type="molecule type" value="Genomic_DNA"/>
</dbReference>
<evidence type="ECO:0008006" key="3">
    <source>
        <dbReference type="Google" id="ProtNLM"/>
    </source>
</evidence>
<evidence type="ECO:0000313" key="1">
    <source>
        <dbReference type="EMBL" id="MDR7361881.1"/>
    </source>
</evidence>
<reference evidence="1 2" key="1">
    <citation type="submission" date="2023-07" db="EMBL/GenBank/DDBJ databases">
        <title>Sequencing the genomes of 1000 actinobacteria strains.</title>
        <authorList>
            <person name="Klenk H.-P."/>
        </authorList>
    </citation>
    <scope>NUCLEOTIDE SEQUENCE [LARGE SCALE GENOMIC DNA]</scope>
    <source>
        <strain evidence="1 2">DSM 19426</strain>
    </source>
</reference>
<evidence type="ECO:0000313" key="2">
    <source>
        <dbReference type="Proteomes" id="UP001183648"/>
    </source>
</evidence>
<accession>A0ABU2BUC4</accession>
<dbReference type="RefSeq" id="WP_310300530.1">
    <property type="nucleotide sequence ID" value="NZ_BAAAPS010000008.1"/>
</dbReference>
<sequence>MTRPAPRLPRQRTPRPAEPALAALVREATVDARRRVLLRLGDDLERVPVDAALEVATVVSLLLDHADHHHDDAAVVVALALDGDELRATVADDACAAGCAARAPQVDRVWSTGAGRRRCDVVPGPLGGVRVSWSAPVGQVSRETTAQRVG</sequence>
<keyword evidence="2" id="KW-1185">Reference proteome</keyword>
<gene>
    <name evidence="1" type="ORF">J2S63_001434</name>
</gene>
<dbReference type="Proteomes" id="UP001183648">
    <property type="component" value="Unassembled WGS sequence"/>
</dbReference>
<organism evidence="1 2">
    <name type="scientific">Nocardioides marmoribigeumensis</name>
    <dbReference type="NCBI Taxonomy" id="433649"/>
    <lineage>
        <taxon>Bacteria</taxon>
        <taxon>Bacillati</taxon>
        <taxon>Actinomycetota</taxon>
        <taxon>Actinomycetes</taxon>
        <taxon>Propionibacteriales</taxon>
        <taxon>Nocardioidaceae</taxon>
        <taxon>Nocardioides</taxon>
    </lineage>
</organism>
<comment type="caution">
    <text evidence="1">The sequence shown here is derived from an EMBL/GenBank/DDBJ whole genome shotgun (WGS) entry which is preliminary data.</text>
</comment>